<gene>
    <name evidence="2" type="ORF">KIL84_012663</name>
</gene>
<dbReference type="AlphaFoldDB" id="A0A9D4B1K7"/>
<protein>
    <submittedName>
        <fullName evidence="2">Uncharacterized protein</fullName>
    </submittedName>
</protein>
<evidence type="ECO:0000313" key="2">
    <source>
        <dbReference type="EMBL" id="KAH1184722.1"/>
    </source>
</evidence>
<dbReference type="EMBL" id="JAHDVG010000464">
    <property type="protein sequence ID" value="KAH1184722.1"/>
    <property type="molecule type" value="Genomic_DNA"/>
</dbReference>
<sequence length="99" mass="10273">MEKTELGSSPAPLMVPGCEAGEDVPGASRVPSEPRGGEHTDAPVQERVNESCCLPAPRAAGFRLGLCCVPRRGNGPHRPGNEPGISAEKGKTKAWIGNS</sequence>
<accession>A0A9D4B1K7</accession>
<organism evidence="2 3">
    <name type="scientific">Mauremys mutica</name>
    <name type="common">yellowpond turtle</name>
    <dbReference type="NCBI Taxonomy" id="74926"/>
    <lineage>
        <taxon>Eukaryota</taxon>
        <taxon>Metazoa</taxon>
        <taxon>Chordata</taxon>
        <taxon>Craniata</taxon>
        <taxon>Vertebrata</taxon>
        <taxon>Euteleostomi</taxon>
        <taxon>Archelosauria</taxon>
        <taxon>Testudinata</taxon>
        <taxon>Testudines</taxon>
        <taxon>Cryptodira</taxon>
        <taxon>Durocryptodira</taxon>
        <taxon>Testudinoidea</taxon>
        <taxon>Geoemydidae</taxon>
        <taxon>Geoemydinae</taxon>
        <taxon>Mauremys</taxon>
    </lineage>
</organism>
<comment type="caution">
    <text evidence="2">The sequence shown here is derived from an EMBL/GenBank/DDBJ whole genome shotgun (WGS) entry which is preliminary data.</text>
</comment>
<evidence type="ECO:0000256" key="1">
    <source>
        <dbReference type="SAM" id="MobiDB-lite"/>
    </source>
</evidence>
<feature type="region of interest" description="Disordered" evidence="1">
    <location>
        <begin position="71"/>
        <end position="99"/>
    </location>
</feature>
<reference evidence="2" key="1">
    <citation type="submission" date="2021-09" db="EMBL/GenBank/DDBJ databases">
        <title>The genome of Mauremys mutica provides insights into the evolution of semi-aquatic lifestyle.</title>
        <authorList>
            <person name="Gong S."/>
            <person name="Gao Y."/>
        </authorList>
    </citation>
    <scope>NUCLEOTIDE SEQUENCE</scope>
    <source>
        <strain evidence="2">MM-2020</strain>
        <tissue evidence="2">Muscle</tissue>
    </source>
</reference>
<keyword evidence="3" id="KW-1185">Reference proteome</keyword>
<dbReference type="Proteomes" id="UP000827986">
    <property type="component" value="Unassembled WGS sequence"/>
</dbReference>
<evidence type="ECO:0000313" key="3">
    <source>
        <dbReference type="Proteomes" id="UP000827986"/>
    </source>
</evidence>
<feature type="region of interest" description="Disordered" evidence="1">
    <location>
        <begin position="1"/>
        <end position="43"/>
    </location>
</feature>
<proteinExistence type="predicted"/>
<name>A0A9D4B1K7_9SAUR</name>